<name>A0A6A5R8A1_9PLEO</name>
<evidence type="ECO:0000313" key="3">
    <source>
        <dbReference type="Proteomes" id="UP000800082"/>
    </source>
</evidence>
<feature type="region of interest" description="Disordered" evidence="1">
    <location>
        <begin position="229"/>
        <end position="250"/>
    </location>
</feature>
<dbReference type="OrthoDB" id="8943665at2759"/>
<protein>
    <submittedName>
        <fullName evidence="2">Uncharacterized protein</fullName>
    </submittedName>
</protein>
<dbReference type="Proteomes" id="UP000800082">
    <property type="component" value="Unassembled WGS sequence"/>
</dbReference>
<dbReference type="GeneID" id="54346865"/>
<feature type="region of interest" description="Disordered" evidence="1">
    <location>
        <begin position="99"/>
        <end position="120"/>
    </location>
</feature>
<keyword evidence="3" id="KW-1185">Reference proteome</keyword>
<dbReference type="AlphaFoldDB" id="A0A6A5R8A1"/>
<sequence>MIRSAFEHVLHGSFVDGSSSPSPQERVISAIPAHLQQCPRPYISNPALQPQPCNLSSATPALQPQLCNPSSASFASITMFIHIRIHVLTASRVSCIGRASRTHQEQRRPRRGMHAGTWTQTRPCLQHATKWTADEFRPGLARTDLSDVSTHGKHGNVQSVSIAKARSIVVPTAVCSSRPSGTVGLIRATRLSLTSRPHSTWAHVRVGPNTLRIQGTGQVDRGVYSFRQRGLTAPPRPVRGPHSMLPSPKG</sequence>
<accession>A0A6A5R8A1</accession>
<evidence type="ECO:0000256" key="1">
    <source>
        <dbReference type="SAM" id="MobiDB-lite"/>
    </source>
</evidence>
<proteinExistence type="predicted"/>
<evidence type="ECO:0000313" key="2">
    <source>
        <dbReference type="EMBL" id="KAF1923539.1"/>
    </source>
</evidence>
<dbReference type="EMBL" id="ML979004">
    <property type="protein sequence ID" value="KAF1923539.1"/>
    <property type="molecule type" value="Genomic_DNA"/>
</dbReference>
<gene>
    <name evidence="2" type="ORF">M421DRAFT_312488</name>
</gene>
<dbReference type="RefSeq" id="XP_033443792.1">
    <property type="nucleotide sequence ID" value="XM_033589218.1"/>
</dbReference>
<organism evidence="2 3">
    <name type="scientific">Didymella exigua CBS 183.55</name>
    <dbReference type="NCBI Taxonomy" id="1150837"/>
    <lineage>
        <taxon>Eukaryota</taxon>
        <taxon>Fungi</taxon>
        <taxon>Dikarya</taxon>
        <taxon>Ascomycota</taxon>
        <taxon>Pezizomycotina</taxon>
        <taxon>Dothideomycetes</taxon>
        <taxon>Pleosporomycetidae</taxon>
        <taxon>Pleosporales</taxon>
        <taxon>Pleosporineae</taxon>
        <taxon>Didymellaceae</taxon>
        <taxon>Didymella</taxon>
    </lineage>
</organism>
<reference evidence="2" key="1">
    <citation type="journal article" date="2020" name="Stud. Mycol.">
        <title>101 Dothideomycetes genomes: a test case for predicting lifestyles and emergence of pathogens.</title>
        <authorList>
            <person name="Haridas S."/>
            <person name="Albert R."/>
            <person name="Binder M."/>
            <person name="Bloem J."/>
            <person name="Labutti K."/>
            <person name="Salamov A."/>
            <person name="Andreopoulos B."/>
            <person name="Baker S."/>
            <person name="Barry K."/>
            <person name="Bills G."/>
            <person name="Bluhm B."/>
            <person name="Cannon C."/>
            <person name="Castanera R."/>
            <person name="Culley D."/>
            <person name="Daum C."/>
            <person name="Ezra D."/>
            <person name="Gonzalez J."/>
            <person name="Henrissat B."/>
            <person name="Kuo A."/>
            <person name="Liang C."/>
            <person name="Lipzen A."/>
            <person name="Lutzoni F."/>
            <person name="Magnuson J."/>
            <person name="Mondo S."/>
            <person name="Nolan M."/>
            <person name="Ohm R."/>
            <person name="Pangilinan J."/>
            <person name="Park H.-J."/>
            <person name="Ramirez L."/>
            <person name="Alfaro M."/>
            <person name="Sun H."/>
            <person name="Tritt A."/>
            <person name="Yoshinaga Y."/>
            <person name="Zwiers L.-H."/>
            <person name="Turgeon B."/>
            <person name="Goodwin S."/>
            <person name="Spatafora J."/>
            <person name="Crous P."/>
            <person name="Grigoriev I."/>
        </authorList>
    </citation>
    <scope>NUCLEOTIDE SEQUENCE</scope>
    <source>
        <strain evidence="2">CBS 183.55</strain>
    </source>
</reference>